<accession>A0A9D4S7F7</accession>
<sequence>MIPKVKINLFIISKTRGFIFCTCRSGRPSVVQTLIAEGEDVLSASVSDSDEQEIFACNINEDGWADEMSLLQSEDVDEVRDLTKTNSVNERAEMCSTEGVEKGECCEKTMQSSNITLSDLTCIPKLFKTTKDCNKSNKWNATTPRILCHIFKQAKV</sequence>
<dbReference type="Proteomes" id="UP000828390">
    <property type="component" value="Unassembled WGS sequence"/>
</dbReference>
<gene>
    <name evidence="1" type="ORF">DPMN_016713</name>
</gene>
<proteinExistence type="predicted"/>
<reference evidence="1" key="1">
    <citation type="journal article" date="2019" name="bioRxiv">
        <title>The Genome of the Zebra Mussel, Dreissena polymorpha: A Resource for Invasive Species Research.</title>
        <authorList>
            <person name="McCartney M.A."/>
            <person name="Auch B."/>
            <person name="Kono T."/>
            <person name="Mallez S."/>
            <person name="Zhang Y."/>
            <person name="Obille A."/>
            <person name="Becker A."/>
            <person name="Abrahante J.E."/>
            <person name="Garbe J."/>
            <person name="Badalamenti J.P."/>
            <person name="Herman A."/>
            <person name="Mangelson H."/>
            <person name="Liachko I."/>
            <person name="Sullivan S."/>
            <person name="Sone E.D."/>
            <person name="Koren S."/>
            <person name="Silverstein K.A.T."/>
            <person name="Beckman K.B."/>
            <person name="Gohl D.M."/>
        </authorList>
    </citation>
    <scope>NUCLEOTIDE SEQUENCE</scope>
    <source>
        <strain evidence="1">Duluth1</strain>
        <tissue evidence="1">Whole animal</tissue>
    </source>
</reference>
<name>A0A9D4S7F7_DREPO</name>
<evidence type="ECO:0000313" key="1">
    <source>
        <dbReference type="EMBL" id="KAH3892592.1"/>
    </source>
</evidence>
<keyword evidence="2" id="KW-1185">Reference proteome</keyword>
<dbReference type="AlphaFoldDB" id="A0A9D4S7F7"/>
<reference evidence="1" key="2">
    <citation type="submission" date="2020-11" db="EMBL/GenBank/DDBJ databases">
        <authorList>
            <person name="McCartney M.A."/>
            <person name="Auch B."/>
            <person name="Kono T."/>
            <person name="Mallez S."/>
            <person name="Becker A."/>
            <person name="Gohl D.M."/>
            <person name="Silverstein K.A.T."/>
            <person name="Koren S."/>
            <person name="Bechman K.B."/>
            <person name="Herman A."/>
            <person name="Abrahante J.E."/>
            <person name="Garbe J."/>
        </authorList>
    </citation>
    <scope>NUCLEOTIDE SEQUENCE</scope>
    <source>
        <strain evidence="1">Duluth1</strain>
        <tissue evidence="1">Whole animal</tissue>
    </source>
</reference>
<protein>
    <submittedName>
        <fullName evidence="1">Uncharacterized protein</fullName>
    </submittedName>
</protein>
<dbReference type="EMBL" id="JAIWYP010000001">
    <property type="protein sequence ID" value="KAH3892592.1"/>
    <property type="molecule type" value="Genomic_DNA"/>
</dbReference>
<organism evidence="1 2">
    <name type="scientific">Dreissena polymorpha</name>
    <name type="common">Zebra mussel</name>
    <name type="synonym">Mytilus polymorpha</name>
    <dbReference type="NCBI Taxonomy" id="45954"/>
    <lineage>
        <taxon>Eukaryota</taxon>
        <taxon>Metazoa</taxon>
        <taxon>Spiralia</taxon>
        <taxon>Lophotrochozoa</taxon>
        <taxon>Mollusca</taxon>
        <taxon>Bivalvia</taxon>
        <taxon>Autobranchia</taxon>
        <taxon>Heteroconchia</taxon>
        <taxon>Euheterodonta</taxon>
        <taxon>Imparidentia</taxon>
        <taxon>Neoheterodontei</taxon>
        <taxon>Myida</taxon>
        <taxon>Dreissenoidea</taxon>
        <taxon>Dreissenidae</taxon>
        <taxon>Dreissena</taxon>
    </lineage>
</organism>
<evidence type="ECO:0000313" key="2">
    <source>
        <dbReference type="Proteomes" id="UP000828390"/>
    </source>
</evidence>
<comment type="caution">
    <text evidence="1">The sequence shown here is derived from an EMBL/GenBank/DDBJ whole genome shotgun (WGS) entry which is preliminary data.</text>
</comment>